<name>D4DT57_NEIEG</name>
<accession>D4DT57</accession>
<reference evidence="1 2" key="1">
    <citation type="submission" date="2010-02" db="EMBL/GenBank/DDBJ databases">
        <authorList>
            <person name="Weinstock G."/>
            <person name="Sodergren E."/>
            <person name="Clifton S."/>
            <person name="Fulton L."/>
            <person name="Fulton B."/>
            <person name="Courtney L."/>
            <person name="Fronick C."/>
            <person name="Harrison M."/>
            <person name="Strong C."/>
            <person name="Farmer C."/>
            <person name="Delahaunty K."/>
            <person name="Markovic C."/>
            <person name="Hall O."/>
            <person name="Minx P."/>
            <person name="Tomlinson C."/>
            <person name="Mitreva M."/>
            <person name="Nelson J."/>
            <person name="Hou S."/>
            <person name="Wollam A."/>
            <person name="Pepin K.H."/>
            <person name="Johnson M."/>
            <person name="Bhonagiri V."/>
            <person name="Zhang X."/>
            <person name="Suruliraj S."/>
            <person name="Warren W."/>
            <person name="Chinwalla A."/>
            <person name="Mardis E.R."/>
            <person name="Wilson R.K."/>
        </authorList>
    </citation>
    <scope>NUCLEOTIDE SEQUENCE [LARGE SCALE GENOMIC DNA]</scope>
    <source>
        <strain evidence="1 2">ATCC 29315</strain>
    </source>
</reference>
<comment type="caution">
    <text evidence="1">The sequence shown here is derived from an EMBL/GenBank/DDBJ whole genome shotgun (WGS) entry which is preliminary data.</text>
</comment>
<gene>
    <name evidence="1" type="ORF">NEIELOOT_02258</name>
</gene>
<dbReference type="AlphaFoldDB" id="D4DT57"/>
<dbReference type="Proteomes" id="UP000005536">
    <property type="component" value="Unassembled WGS sequence"/>
</dbReference>
<sequence length="50" mass="5750">MFGVGRGRYGMRQPVIRKAGLPVNCLKNNRFIYHGNFTILPPFPFQPTEL</sequence>
<protein>
    <submittedName>
        <fullName evidence="1">Uncharacterized protein</fullName>
    </submittedName>
</protein>
<evidence type="ECO:0000313" key="2">
    <source>
        <dbReference type="Proteomes" id="UP000005536"/>
    </source>
</evidence>
<proteinExistence type="predicted"/>
<dbReference type="EMBL" id="ADBF01000229">
    <property type="protein sequence ID" value="EFE49058.1"/>
    <property type="molecule type" value="Genomic_DNA"/>
</dbReference>
<evidence type="ECO:0000313" key="1">
    <source>
        <dbReference type="EMBL" id="EFE49058.1"/>
    </source>
</evidence>
<organism evidence="1 2">
    <name type="scientific">Neisseria elongata subsp. glycolytica ATCC 29315</name>
    <dbReference type="NCBI Taxonomy" id="546263"/>
    <lineage>
        <taxon>Bacteria</taxon>
        <taxon>Pseudomonadati</taxon>
        <taxon>Pseudomonadota</taxon>
        <taxon>Betaproteobacteria</taxon>
        <taxon>Neisseriales</taxon>
        <taxon>Neisseriaceae</taxon>
        <taxon>Neisseria</taxon>
    </lineage>
</organism>